<dbReference type="SUPFAM" id="SSF46689">
    <property type="entry name" value="Homeodomain-like"/>
    <property type="match status" value="1"/>
</dbReference>
<dbReference type="PRINTS" id="PR00455">
    <property type="entry name" value="HTHTETR"/>
</dbReference>
<dbReference type="Pfam" id="PF00440">
    <property type="entry name" value="TetR_N"/>
    <property type="match status" value="1"/>
</dbReference>
<evidence type="ECO:0000259" key="3">
    <source>
        <dbReference type="PROSITE" id="PS50977"/>
    </source>
</evidence>
<dbReference type="InterPro" id="IPR009057">
    <property type="entry name" value="Homeodomain-like_sf"/>
</dbReference>
<dbReference type="PANTHER" id="PTHR43479">
    <property type="entry name" value="ACREF/ENVCD OPERON REPRESSOR-RELATED"/>
    <property type="match status" value="1"/>
</dbReference>
<dbReference type="OrthoDB" id="9812993at2"/>
<dbReference type="EMBL" id="MKIR01000006">
    <property type="protein sequence ID" value="OFI49766.1"/>
    <property type="molecule type" value="Genomic_DNA"/>
</dbReference>
<dbReference type="Gene3D" id="1.10.357.10">
    <property type="entry name" value="Tetracycline Repressor, domain 2"/>
    <property type="match status" value="1"/>
</dbReference>
<protein>
    <recommendedName>
        <fullName evidence="3">HTH tetR-type domain-containing protein</fullName>
    </recommendedName>
</protein>
<dbReference type="InterPro" id="IPR001647">
    <property type="entry name" value="HTH_TetR"/>
</dbReference>
<feature type="DNA-binding region" description="H-T-H motif" evidence="2">
    <location>
        <begin position="25"/>
        <end position="44"/>
    </location>
</feature>
<gene>
    <name evidence="4" type="ORF">BG261_10845</name>
</gene>
<evidence type="ECO:0000313" key="4">
    <source>
        <dbReference type="EMBL" id="OFI49766.1"/>
    </source>
</evidence>
<reference evidence="5" key="1">
    <citation type="submission" date="2016-09" db="EMBL/GenBank/DDBJ databases">
        <title>Draft genome sequence of a novel species of the family Streptococcaceae isolated from flowers.</title>
        <authorList>
            <person name="Chuah L.-O."/>
            <person name="Yap K.-P."/>
            <person name="Thong K.L."/>
            <person name="Liong M.T."/>
            <person name="Ahmad R."/>
            <person name="Rusul G."/>
        </authorList>
    </citation>
    <scope>NUCLEOTIDE SEQUENCE [LARGE SCALE GENOMIC DNA]</scope>
    <source>
        <strain evidence="5">DF1</strain>
    </source>
</reference>
<sequence>MENIKEKILNSAIEKFKINGYKQTNIQQICKDADIATGSFYKYYSSKEEIYFDSYRKENERVKENILSTINFDETPIELIYMIISKIFEETHENRLLNEWSCSKYLREKLQSQYDLIIKDSVAYKTFKELIDYWDEKRLLNEKVGKEEAIEMFNAISILDLHQNEIQTSNYQKLLKNMFTALLSLILKQ</sequence>
<comment type="caution">
    <text evidence="4">The sequence shown here is derived from an EMBL/GenBank/DDBJ whole genome shotgun (WGS) entry which is preliminary data.</text>
</comment>
<dbReference type="Proteomes" id="UP000178622">
    <property type="component" value="Unassembled WGS sequence"/>
</dbReference>
<dbReference type="PROSITE" id="PS50977">
    <property type="entry name" value="HTH_TETR_2"/>
    <property type="match status" value="1"/>
</dbReference>
<accession>A0A1E8GP32</accession>
<evidence type="ECO:0000256" key="2">
    <source>
        <dbReference type="PROSITE-ProRule" id="PRU00335"/>
    </source>
</evidence>
<organism evidence="4 5">
    <name type="scientific">Floricoccus tropicus</name>
    <dbReference type="NCBI Taxonomy" id="1859473"/>
    <lineage>
        <taxon>Bacteria</taxon>
        <taxon>Bacillati</taxon>
        <taxon>Bacillota</taxon>
        <taxon>Bacilli</taxon>
        <taxon>Lactobacillales</taxon>
        <taxon>Streptococcaceae</taxon>
        <taxon>Floricoccus</taxon>
    </lineage>
</organism>
<keyword evidence="1 2" id="KW-0238">DNA-binding</keyword>
<feature type="domain" description="HTH tetR-type" evidence="3">
    <location>
        <begin position="2"/>
        <end position="62"/>
    </location>
</feature>
<dbReference type="InterPro" id="IPR050624">
    <property type="entry name" value="HTH-type_Tx_Regulator"/>
</dbReference>
<dbReference type="STRING" id="1859473.BG261_10845"/>
<evidence type="ECO:0000313" key="5">
    <source>
        <dbReference type="Proteomes" id="UP000178622"/>
    </source>
</evidence>
<evidence type="ECO:0000256" key="1">
    <source>
        <dbReference type="ARBA" id="ARBA00023125"/>
    </source>
</evidence>
<dbReference type="GO" id="GO:0003677">
    <property type="term" value="F:DNA binding"/>
    <property type="evidence" value="ECO:0007669"/>
    <property type="project" value="UniProtKB-UniRule"/>
</dbReference>
<keyword evidence="5" id="KW-1185">Reference proteome</keyword>
<name>A0A1E8GP32_9LACT</name>
<dbReference type="AlphaFoldDB" id="A0A1E8GP32"/>
<dbReference type="PANTHER" id="PTHR43479:SF11">
    <property type="entry name" value="ACREF_ENVCD OPERON REPRESSOR-RELATED"/>
    <property type="match status" value="1"/>
</dbReference>
<proteinExistence type="predicted"/>